<accession>A0A1M6YQV6</accession>
<proteinExistence type="predicted"/>
<dbReference type="InterPro" id="IPR005564">
    <property type="entry name" value="Major_capsid_GpE"/>
</dbReference>
<dbReference type="KEGG" id="pts:CUJ90_04385"/>
<name>A0A1M6YQV6_9BURK</name>
<dbReference type="Proteomes" id="UP000184395">
    <property type="component" value="Unassembled WGS sequence"/>
</dbReference>
<dbReference type="AlphaFoldDB" id="A0A1M6YQV6"/>
<gene>
    <name evidence="1" type="ORF">SAMN05192548_105542</name>
    <name evidence="2" type="ORF">SAMN05192548_107514</name>
</gene>
<evidence type="ECO:0000313" key="2">
    <source>
        <dbReference type="EMBL" id="SHL20463.1"/>
    </source>
</evidence>
<dbReference type="RefSeq" id="WP_073432268.1">
    <property type="nucleotide sequence ID" value="NZ_CADFGY010000009.1"/>
</dbReference>
<reference evidence="2 3" key="1">
    <citation type="submission" date="2016-11" db="EMBL/GenBank/DDBJ databases">
        <authorList>
            <person name="Jaros S."/>
            <person name="Januszkiewicz K."/>
            <person name="Wedrychowicz H."/>
        </authorList>
    </citation>
    <scope>NUCLEOTIDE SEQUENCE [LARGE SCALE GENOMIC DNA]</scope>
    <source>
        <strain evidence="2 3">LMG 20594</strain>
    </source>
</reference>
<dbReference type="Pfam" id="PF03864">
    <property type="entry name" value="Phage_cap_E"/>
    <property type="match status" value="1"/>
</dbReference>
<protein>
    <submittedName>
        <fullName evidence="2">Phage major capsid protein E</fullName>
    </submittedName>
</protein>
<dbReference type="EMBL" id="FRAB01000075">
    <property type="protein sequence ID" value="SHL20463.1"/>
    <property type="molecule type" value="Genomic_DNA"/>
</dbReference>
<dbReference type="GeneID" id="301977406"/>
<evidence type="ECO:0000313" key="3">
    <source>
        <dbReference type="Proteomes" id="UP000184395"/>
    </source>
</evidence>
<organism evidence="2 3">
    <name type="scientific">Paraburkholderia terricola</name>
    <dbReference type="NCBI Taxonomy" id="169427"/>
    <lineage>
        <taxon>Bacteria</taxon>
        <taxon>Pseudomonadati</taxon>
        <taxon>Pseudomonadota</taxon>
        <taxon>Betaproteobacteria</taxon>
        <taxon>Burkholderiales</taxon>
        <taxon>Burkholderiaceae</taxon>
        <taxon>Paraburkholderia</taxon>
    </lineage>
</organism>
<evidence type="ECO:0000313" key="1">
    <source>
        <dbReference type="EMBL" id="SHL04724.1"/>
    </source>
</evidence>
<dbReference type="STRING" id="169427.SAMN05192548_105542"/>
<sequence length="332" mass="36144">MADIALFNDDAFSLSSLSAAINEQPFVPSRLAALGLFEEQGITTTVVQIEKDGDTLALVPAGIRGSSASVVVGSKRQMLPFNTVHLPQRATIGADEIQNLRAFGSETELEALTTVVNRRLGKMRRQLDATHEFHRIGAIKGQILDADGKSVVVDLLKAFDIEQTVIDFELDKVADTEIRTKCQLVLDAIEDALGNIPFTGARVLCGRKFWNALIVLKTVKETYLATAMAASLRGDTRDAFDIGGCTFERYRGRVGDVGYVADDEAHAVPEGVPDLFITRFAPADYVEAVNTTGLPYYAKQELMDFGKGVEIEAQSNPIHLCTRPKAVIRLTA</sequence>
<dbReference type="OrthoDB" id="6388191at2"/>
<dbReference type="EMBL" id="FRAB01000055">
    <property type="protein sequence ID" value="SHL04724.1"/>
    <property type="molecule type" value="Genomic_DNA"/>
</dbReference>